<organism evidence="3 4">
    <name type="scientific">Vanilla planifolia</name>
    <name type="common">Vanilla</name>
    <dbReference type="NCBI Taxonomy" id="51239"/>
    <lineage>
        <taxon>Eukaryota</taxon>
        <taxon>Viridiplantae</taxon>
        <taxon>Streptophyta</taxon>
        <taxon>Embryophyta</taxon>
        <taxon>Tracheophyta</taxon>
        <taxon>Spermatophyta</taxon>
        <taxon>Magnoliopsida</taxon>
        <taxon>Liliopsida</taxon>
        <taxon>Asparagales</taxon>
        <taxon>Orchidaceae</taxon>
        <taxon>Vanilloideae</taxon>
        <taxon>Vanilleae</taxon>
        <taxon>Vanilla</taxon>
    </lineage>
</organism>
<dbReference type="GO" id="GO:0006898">
    <property type="term" value="P:receptor-mediated endocytosis"/>
    <property type="evidence" value="ECO:0007669"/>
    <property type="project" value="TreeGrafter"/>
</dbReference>
<feature type="coiled-coil region" evidence="2">
    <location>
        <begin position="66"/>
        <end position="93"/>
    </location>
</feature>
<keyword evidence="2" id="KW-0175">Coiled coil</keyword>
<evidence type="ECO:0008006" key="5">
    <source>
        <dbReference type="Google" id="ProtNLM"/>
    </source>
</evidence>
<dbReference type="GO" id="GO:0005886">
    <property type="term" value="C:plasma membrane"/>
    <property type="evidence" value="ECO:0007669"/>
    <property type="project" value="TreeGrafter"/>
</dbReference>
<name>A0A835Q8J5_VANPL</name>
<evidence type="ECO:0000313" key="3">
    <source>
        <dbReference type="EMBL" id="KAG0465044.1"/>
    </source>
</evidence>
<dbReference type="AlphaFoldDB" id="A0A835Q8J5"/>
<feature type="repeat" description="CHCR" evidence="1">
    <location>
        <begin position="1"/>
        <end position="29"/>
    </location>
</feature>
<dbReference type="GO" id="GO:0032051">
    <property type="term" value="F:clathrin light chain binding"/>
    <property type="evidence" value="ECO:0007669"/>
    <property type="project" value="TreeGrafter"/>
</dbReference>
<gene>
    <name evidence="3" type="ORF">HPP92_019208</name>
</gene>
<dbReference type="Proteomes" id="UP000639772">
    <property type="component" value="Chromosome 10"/>
</dbReference>
<dbReference type="PANTHER" id="PTHR10292:SF34">
    <property type="entry name" value="CLATHRIN HEAVY CHAIN 1-RELATED"/>
    <property type="match status" value="1"/>
</dbReference>
<protein>
    <recommendedName>
        <fullName evidence="5">Clathrin heavy chain</fullName>
    </recommendedName>
</protein>
<evidence type="ECO:0000256" key="2">
    <source>
        <dbReference type="SAM" id="Coils"/>
    </source>
</evidence>
<accession>A0A835Q8J5</accession>
<dbReference type="PANTHER" id="PTHR10292">
    <property type="entry name" value="CLATHRIN HEAVY CHAIN RELATED"/>
    <property type="match status" value="1"/>
</dbReference>
<evidence type="ECO:0000256" key="1">
    <source>
        <dbReference type="PROSITE-ProRule" id="PRU01006"/>
    </source>
</evidence>
<dbReference type="GO" id="GO:0006886">
    <property type="term" value="P:intracellular protein transport"/>
    <property type="evidence" value="ECO:0007669"/>
    <property type="project" value="UniProtKB-UniRule"/>
</dbReference>
<dbReference type="InterPro" id="IPR000547">
    <property type="entry name" value="Clathrin_H-chain/VPS_repeat"/>
</dbReference>
<dbReference type="GO" id="GO:0009507">
    <property type="term" value="C:chloroplast"/>
    <property type="evidence" value="ECO:0007669"/>
    <property type="project" value="TreeGrafter"/>
</dbReference>
<dbReference type="FunFam" id="1.25.40.730:FF:000002">
    <property type="entry name" value="Clathrin heavy chain"/>
    <property type="match status" value="1"/>
</dbReference>
<dbReference type="GO" id="GO:0009506">
    <property type="term" value="C:plasmodesma"/>
    <property type="evidence" value="ECO:0007669"/>
    <property type="project" value="TreeGrafter"/>
</dbReference>
<sequence length="154" mass="17240">METCSQSGDRELSEELLVYFIEQGKKECFASCLFVCYELIRPDVALELAWMNNMIDFVFPYLLQFIREYTGKVDELIKDKIEAQIEVKTKEKEEKDMVAQQNMYAQLLPLALPAPPMPGMGGVAGGFAPPPPPPMPGMGMPPMPPFGMPPMGNY</sequence>
<dbReference type="OrthoDB" id="1853790at2759"/>
<evidence type="ECO:0000313" key="4">
    <source>
        <dbReference type="Proteomes" id="UP000639772"/>
    </source>
</evidence>
<dbReference type="EMBL" id="JADCNM010000010">
    <property type="protein sequence ID" value="KAG0465044.1"/>
    <property type="molecule type" value="Genomic_DNA"/>
</dbReference>
<dbReference type="GO" id="GO:0071439">
    <property type="term" value="C:clathrin complex"/>
    <property type="evidence" value="ECO:0007669"/>
    <property type="project" value="TreeGrafter"/>
</dbReference>
<dbReference type="GO" id="GO:0005794">
    <property type="term" value="C:Golgi apparatus"/>
    <property type="evidence" value="ECO:0007669"/>
    <property type="project" value="TreeGrafter"/>
</dbReference>
<dbReference type="PROSITE" id="PS50236">
    <property type="entry name" value="CHCR"/>
    <property type="match status" value="1"/>
</dbReference>
<reference evidence="3 4" key="1">
    <citation type="journal article" date="2020" name="Nat. Food">
        <title>A phased Vanilla planifolia genome enables genetic improvement of flavour and production.</title>
        <authorList>
            <person name="Hasing T."/>
            <person name="Tang H."/>
            <person name="Brym M."/>
            <person name="Khazi F."/>
            <person name="Huang T."/>
            <person name="Chambers A.H."/>
        </authorList>
    </citation>
    <scope>NUCLEOTIDE SEQUENCE [LARGE SCALE GENOMIC DNA]</scope>
    <source>
        <tissue evidence="3">Leaf</tissue>
    </source>
</reference>
<proteinExistence type="predicted"/>
<dbReference type="Gene3D" id="1.25.40.730">
    <property type="match status" value="1"/>
</dbReference>
<comment type="caution">
    <text evidence="3">The sequence shown here is derived from an EMBL/GenBank/DDBJ whole genome shotgun (WGS) entry which is preliminary data.</text>
</comment>